<evidence type="ECO:0000256" key="4">
    <source>
        <dbReference type="ARBA" id="ARBA00022490"/>
    </source>
</evidence>
<dbReference type="InterPro" id="IPR002182">
    <property type="entry name" value="NB-ARC"/>
</dbReference>
<dbReference type="InterPro" id="IPR042197">
    <property type="entry name" value="Apaf_helical"/>
</dbReference>
<dbReference type="InterPro" id="IPR036388">
    <property type="entry name" value="WH-like_DNA-bd_sf"/>
</dbReference>
<evidence type="ECO:0000256" key="10">
    <source>
        <dbReference type="ARBA" id="ARBA00022840"/>
    </source>
</evidence>
<feature type="domain" description="Disease resistance protein winged helix" evidence="12">
    <location>
        <begin position="412"/>
        <end position="483"/>
    </location>
</feature>
<dbReference type="GO" id="GO:0005524">
    <property type="term" value="F:ATP binding"/>
    <property type="evidence" value="ECO:0007669"/>
    <property type="project" value="UniProtKB-KW"/>
</dbReference>
<comment type="similarity">
    <text evidence="3">Belongs to the disease resistance NB-LRR family.</text>
</comment>
<keyword evidence="5" id="KW-0433">Leucine-rich repeat</keyword>
<dbReference type="EMBL" id="JACGWK010000001">
    <property type="protein sequence ID" value="KAL0380176.1"/>
    <property type="molecule type" value="Genomic_DNA"/>
</dbReference>
<keyword evidence="4" id="KW-0963">Cytoplasm</keyword>
<evidence type="ECO:0000256" key="8">
    <source>
        <dbReference type="ARBA" id="ARBA00022741"/>
    </source>
</evidence>
<dbReference type="PANTHER" id="PTHR23155">
    <property type="entry name" value="DISEASE RESISTANCE PROTEIN RP"/>
    <property type="match status" value="1"/>
</dbReference>
<keyword evidence="7" id="KW-0677">Repeat</keyword>
<evidence type="ECO:0000256" key="2">
    <source>
        <dbReference type="ARBA" id="ARBA00004496"/>
    </source>
</evidence>
<comment type="subcellular location">
    <subcellularLocation>
        <location evidence="2">Cytoplasm</location>
    </subcellularLocation>
</comment>
<reference evidence="14" key="1">
    <citation type="submission" date="2020-06" db="EMBL/GenBank/DDBJ databases">
        <authorList>
            <person name="Li T."/>
            <person name="Hu X."/>
            <person name="Zhang T."/>
            <person name="Song X."/>
            <person name="Zhang H."/>
            <person name="Dai N."/>
            <person name="Sheng W."/>
            <person name="Hou X."/>
            <person name="Wei L."/>
        </authorList>
    </citation>
    <scope>NUCLEOTIDE SEQUENCE</scope>
    <source>
        <strain evidence="14">G01</strain>
        <tissue evidence="14">Leaf</tissue>
    </source>
</reference>
<dbReference type="PANTHER" id="PTHR23155:SF1152">
    <property type="entry name" value="AAA+ ATPASE DOMAIN-CONTAINING PROTEIN"/>
    <property type="match status" value="1"/>
</dbReference>
<dbReference type="InterPro" id="IPR038005">
    <property type="entry name" value="RX-like_CC"/>
</dbReference>
<evidence type="ECO:0000259" key="13">
    <source>
        <dbReference type="Pfam" id="PF23598"/>
    </source>
</evidence>
<evidence type="ECO:0000256" key="7">
    <source>
        <dbReference type="ARBA" id="ARBA00022737"/>
    </source>
</evidence>
<dbReference type="PRINTS" id="PR00364">
    <property type="entry name" value="DISEASERSIST"/>
</dbReference>
<evidence type="ECO:0000256" key="5">
    <source>
        <dbReference type="ARBA" id="ARBA00022614"/>
    </source>
</evidence>
<dbReference type="GO" id="GO:0043531">
    <property type="term" value="F:ADP binding"/>
    <property type="evidence" value="ECO:0007669"/>
    <property type="project" value="InterPro"/>
</dbReference>
<dbReference type="Pfam" id="PF23598">
    <property type="entry name" value="LRR_14"/>
    <property type="match status" value="1"/>
</dbReference>
<dbReference type="Gene3D" id="1.20.5.4130">
    <property type="match status" value="1"/>
</dbReference>
<keyword evidence="10" id="KW-0067">ATP-binding</keyword>
<name>A0AAW2RL80_9LAMI</name>
<sequence length="895" mass="102449">MAYAAVLSLMETLKQILDADNQHLLDHKRQQFESLLGQACSLQDFLEYSWQTSSEAVESLEHRIREAAYTGDDLIRSHMSNRTEGFLWRVKSMLQNLISAFWPDQDLEKVIEEIDSIMKEVMKFKDGGGLKDSGPRNSLSAGSSTQVARVADTMVGFDDDLIQLKDRLTGQQSKLQIIPIVGMGGIGKTTLAKNVYQDPFIVYHFDICAWVTVSQEYCLREILLCLLDCTTKGLTTDMHKESDEELCMRLYKSLKGRRYLIVIDDIWMTKAWDDIKMLFPDDNSGSRIMLTTRLSNLAAYVDSCNLRHQMRFLNDDESWKLLQETACLEENYLELERFGKEIAKNCRGLPLTLAVIGGVLSKLDKRQDVWEHIAKNVSSVATSNDEQCLKILYMSYNYLPHHLKPCFLYMGIFPEDYEIRVSKLIKLWVAEGFLKPITSQSLEEVAMKYLQDLIDRNLILIRQLGSNGIIKSCSIHDLLHDLCLREGYKEKFLCVTNVTANTSVNVTNGGRRLIIYENSRNGHNASAPLIRANNDTLKSASAVRSFVCIGRFDTKSKVYFGYRLLRVLDVTQIHFSSFPEELLELFNLRYLAYTSNWKLPSSISMLQNLQTLIVHQVIFAFLFKLPPEIWEMPQLRHICFTECALPDLPCGQIGGAASFSQGRLETLSVVRDFMLTKENCRRVENVKKLGIKYDYASARGQWECYSLNNLDQLHKLENLKCLFGGHDYLMFLPSSRNIPRPTLTFPPNLKKLTLSGCLLPWEDMTYIGSLPKLEVLKLHRNAFSGKVWEPIEGEFLRLKYLKLHHMDFADWRADETHFPSLQHLILKICSLKEIPSGIGEIPTLELIQLDDCYISTVTSAIHLKEEQESLGNDGLELCINYSTVTESTKKLIRRA</sequence>
<dbReference type="GO" id="GO:0009626">
    <property type="term" value="P:plant-type hypersensitive response"/>
    <property type="evidence" value="ECO:0007669"/>
    <property type="project" value="UniProtKB-KW"/>
</dbReference>
<dbReference type="CDD" id="cd14798">
    <property type="entry name" value="RX-CC_like"/>
    <property type="match status" value="1"/>
</dbReference>
<evidence type="ECO:0000256" key="6">
    <source>
        <dbReference type="ARBA" id="ARBA00022667"/>
    </source>
</evidence>
<evidence type="ECO:0000259" key="11">
    <source>
        <dbReference type="Pfam" id="PF00931"/>
    </source>
</evidence>
<organism evidence="14">
    <name type="scientific">Sesamum angustifolium</name>
    <dbReference type="NCBI Taxonomy" id="2727405"/>
    <lineage>
        <taxon>Eukaryota</taxon>
        <taxon>Viridiplantae</taxon>
        <taxon>Streptophyta</taxon>
        <taxon>Embryophyta</taxon>
        <taxon>Tracheophyta</taxon>
        <taxon>Spermatophyta</taxon>
        <taxon>Magnoliopsida</taxon>
        <taxon>eudicotyledons</taxon>
        <taxon>Gunneridae</taxon>
        <taxon>Pentapetalae</taxon>
        <taxon>asterids</taxon>
        <taxon>lamiids</taxon>
        <taxon>Lamiales</taxon>
        <taxon>Pedaliaceae</taxon>
        <taxon>Sesamum</taxon>
    </lineage>
</organism>
<dbReference type="Pfam" id="PF23559">
    <property type="entry name" value="WHD_DRP"/>
    <property type="match status" value="1"/>
</dbReference>
<accession>A0AAW2RL80</accession>
<dbReference type="FunFam" id="1.10.10.10:FF:000322">
    <property type="entry name" value="Probable disease resistance protein At1g63360"/>
    <property type="match status" value="1"/>
</dbReference>
<protein>
    <submittedName>
        <fullName evidence="14">Late blight resistance proteinR1A-4</fullName>
    </submittedName>
</protein>
<evidence type="ECO:0000259" key="12">
    <source>
        <dbReference type="Pfam" id="PF23559"/>
    </source>
</evidence>
<feature type="domain" description="NB-ARC" evidence="11">
    <location>
        <begin position="159"/>
        <end position="327"/>
    </location>
</feature>
<dbReference type="Gene3D" id="1.10.10.10">
    <property type="entry name" value="Winged helix-like DNA-binding domain superfamily/Winged helix DNA-binding domain"/>
    <property type="match status" value="1"/>
</dbReference>
<dbReference type="FunFam" id="3.40.50.300:FF:001091">
    <property type="entry name" value="Probable disease resistance protein At1g61300"/>
    <property type="match status" value="1"/>
</dbReference>
<dbReference type="InterPro" id="IPR027417">
    <property type="entry name" value="P-loop_NTPase"/>
</dbReference>
<dbReference type="SUPFAM" id="SSF52058">
    <property type="entry name" value="L domain-like"/>
    <property type="match status" value="1"/>
</dbReference>
<dbReference type="SUPFAM" id="SSF52540">
    <property type="entry name" value="P-loop containing nucleoside triphosphate hydrolases"/>
    <property type="match status" value="1"/>
</dbReference>
<keyword evidence="6" id="KW-0381">Hypersensitive response</keyword>
<evidence type="ECO:0000256" key="1">
    <source>
        <dbReference type="ARBA" id="ARBA00002074"/>
    </source>
</evidence>
<keyword evidence="8" id="KW-0547">Nucleotide-binding</keyword>
<dbReference type="InterPro" id="IPR044974">
    <property type="entry name" value="Disease_R_plants"/>
</dbReference>
<dbReference type="InterPro" id="IPR058922">
    <property type="entry name" value="WHD_DRP"/>
</dbReference>
<comment type="function">
    <text evidence="1">Confers resistance to late blight (Phytophthora infestans) races carrying the avirulence gene Avr1. Resistance proteins guard the plant against pathogens that contain an appropriate avirulence protein via an indirect interaction with this avirulence protein. That triggers a defense system including the hypersensitive response, which restricts the pathogen growth.</text>
</comment>
<dbReference type="Gene3D" id="3.80.10.10">
    <property type="entry name" value="Ribonuclease Inhibitor"/>
    <property type="match status" value="1"/>
</dbReference>
<keyword evidence="9" id="KW-0611">Plant defense</keyword>
<evidence type="ECO:0000313" key="14">
    <source>
        <dbReference type="EMBL" id="KAL0380176.1"/>
    </source>
</evidence>
<gene>
    <name evidence="14" type="ORF">Sangu_0081900</name>
</gene>
<dbReference type="InterPro" id="IPR055414">
    <property type="entry name" value="LRR_R13L4/SHOC2-like"/>
</dbReference>
<dbReference type="InterPro" id="IPR032675">
    <property type="entry name" value="LRR_dom_sf"/>
</dbReference>
<dbReference type="GO" id="GO:0005737">
    <property type="term" value="C:cytoplasm"/>
    <property type="evidence" value="ECO:0007669"/>
    <property type="project" value="UniProtKB-SubCell"/>
</dbReference>
<dbReference type="Gene3D" id="3.40.50.300">
    <property type="entry name" value="P-loop containing nucleotide triphosphate hydrolases"/>
    <property type="match status" value="1"/>
</dbReference>
<evidence type="ECO:0000256" key="3">
    <source>
        <dbReference type="ARBA" id="ARBA00008894"/>
    </source>
</evidence>
<proteinExistence type="inferred from homology"/>
<comment type="caution">
    <text evidence="14">The sequence shown here is derived from an EMBL/GenBank/DDBJ whole genome shotgun (WGS) entry which is preliminary data.</text>
</comment>
<dbReference type="Gene3D" id="1.10.8.430">
    <property type="entry name" value="Helical domain of apoptotic protease-activating factors"/>
    <property type="match status" value="1"/>
</dbReference>
<dbReference type="AlphaFoldDB" id="A0AAW2RL80"/>
<reference evidence="14" key="2">
    <citation type="journal article" date="2024" name="Plant">
        <title>Genomic evolution and insights into agronomic trait innovations of Sesamum species.</title>
        <authorList>
            <person name="Miao H."/>
            <person name="Wang L."/>
            <person name="Qu L."/>
            <person name="Liu H."/>
            <person name="Sun Y."/>
            <person name="Le M."/>
            <person name="Wang Q."/>
            <person name="Wei S."/>
            <person name="Zheng Y."/>
            <person name="Lin W."/>
            <person name="Duan Y."/>
            <person name="Cao H."/>
            <person name="Xiong S."/>
            <person name="Wang X."/>
            <person name="Wei L."/>
            <person name="Li C."/>
            <person name="Ma Q."/>
            <person name="Ju M."/>
            <person name="Zhao R."/>
            <person name="Li G."/>
            <person name="Mu C."/>
            <person name="Tian Q."/>
            <person name="Mei H."/>
            <person name="Zhang T."/>
            <person name="Gao T."/>
            <person name="Zhang H."/>
        </authorList>
    </citation>
    <scope>NUCLEOTIDE SEQUENCE</scope>
    <source>
        <strain evidence="14">G01</strain>
    </source>
</reference>
<evidence type="ECO:0000256" key="9">
    <source>
        <dbReference type="ARBA" id="ARBA00022821"/>
    </source>
</evidence>
<dbReference type="Pfam" id="PF00931">
    <property type="entry name" value="NB-ARC"/>
    <property type="match status" value="1"/>
</dbReference>
<feature type="domain" description="Disease resistance R13L4/SHOC-2-like LRR" evidence="13">
    <location>
        <begin position="543"/>
        <end position="849"/>
    </location>
</feature>
<dbReference type="GO" id="GO:0051607">
    <property type="term" value="P:defense response to virus"/>
    <property type="evidence" value="ECO:0007669"/>
    <property type="project" value="UniProtKB-ARBA"/>
</dbReference>